<comment type="subunit">
    <text evidence="11">Homodimer. Interacts with ATP7B. Interacts with ATP7A. Interacts (via dimer form) with SLC31A1 (via C-terminal domain); this interaction improves ATOX1 stability and controls intracellular Cu(I) levels.</text>
</comment>
<evidence type="ECO:0000256" key="4">
    <source>
        <dbReference type="ARBA" id="ARBA00023008"/>
    </source>
</evidence>
<reference evidence="13" key="1">
    <citation type="submission" date="2025-08" db="UniProtKB">
        <authorList>
            <consortium name="Ensembl"/>
        </authorList>
    </citation>
    <scope>IDENTIFICATION</scope>
</reference>
<dbReference type="PANTHER" id="PTHR46365:SF1">
    <property type="entry name" value="COPPER TRANSPORT PROTEIN ATOX1"/>
    <property type="match status" value="1"/>
</dbReference>
<keyword evidence="14" id="KW-1185">Reference proteome</keyword>
<keyword evidence="2" id="KW-0479">Metal-binding</keyword>
<evidence type="ECO:0000256" key="10">
    <source>
        <dbReference type="ARBA" id="ARBA00043201"/>
    </source>
</evidence>
<dbReference type="GO" id="GO:0005829">
    <property type="term" value="C:cytosol"/>
    <property type="evidence" value="ECO:0007669"/>
    <property type="project" value="TreeGrafter"/>
</dbReference>
<dbReference type="GO" id="GO:0016531">
    <property type="term" value="F:copper chaperone activity"/>
    <property type="evidence" value="ECO:0007669"/>
    <property type="project" value="TreeGrafter"/>
</dbReference>
<organism evidence="13 14">
    <name type="scientific">Mola mola</name>
    <name type="common">Ocean sunfish</name>
    <name type="synonym">Tetraodon mola</name>
    <dbReference type="NCBI Taxonomy" id="94237"/>
    <lineage>
        <taxon>Eukaryota</taxon>
        <taxon>Metazoa</taxon>
        <taxon>Chordata</taxon>
        <taxon>Craniata</taxon>
        <taxon>Vertebrata</taxon>
        <taxon>Euteleostomi</taxon>
        <taxon>Actinopterygii</taxon>
        <taxon>Neopterygii</taxon>
        <taxon>Teleostei</taxon>
        <taxon>Neoteleostei</taxon>
        <taxon>Acanthomorphata</taxon>
        <taxon>Eupercaria</taxon>
        <taxon>Tetraodontiformes</taxon>
        <taxon>Molidae</taxon>
        <taxon>Mola</taxon>
    </lineage>
</organism>
<dbReference type="InterPro" id="IPR006121">
    <property type="entry name" value="HMA_dom"/>
</dbReference>
<evidence type="ECO:0000256" key="5">
    <source>
        <dbReference type="ARBA" id="ARBA00023065"/>
    </source>
</evidence>
<dbReference type="PROSITE" id="PS50846">
    <property type="entry name" value="HMA_2"/>
    <property type="match status" value="1"/>
</dbReference>
<dbReference type="InterPro" id="IPR036163">
    <property type="entry name" value="HMA_dom_sf"/>
</dbReference>
<sequence>MCLQQKHEFEVAMTCEGCSGAVSRVLSKLAGVSFEIDLPKKLVWIESDKDVEVLMETLKKCGKEVKYNGTK</sequence>
<evidence type="ECO:0000313" key="14">
    <source>
        <dbReference type="Proteomes" id="UP000261620"/>
    </source>
</evidence>
<evidence type="ECO:0000259" key="12">
    <source>
        <dbReference type="PROSITE" id="PS50846"/>
    </source>
</evidence>
<reference evidence="13" key="2">
    <citation type="submission" date="2025-09" db="UniProtKB">
        <authorList>
            <consortium name="Ensembl"/>
        </authorList>
    </citation>
    <scope>IDENTIFICATION</scope>
</reference>
<dbReference type="Pfam" id="PF00403">
    <property type="entry name" value="HMA"/>
    <property type="match status" value="1"/>
</dbReference>
<keyword evidence="1" id="KW-0813">Transport</keyword>
<evidence type="ECO:0000256" key="3">
    <source>
        <dbReference type="ARBA" id="ARBA00022796"/>
    </source>
</evidence>
<evidence type="ECO:0000256" key="1">
    <source>
        <dbReference type="ARBA" id="ARBA00022448"/>
    </source>
</evidence>
<dbReference type="Proteomes" id="UP000261620">
    <property type="component" value="Unplaced"/>
</dbReference>
<dbReference type="AlphaFoldDB" id="A0A3Q3VKY5"/>
<evidence type="ECO:0000256" key="11">
    <source>
        <dbReference type="ARBA" id="ARBA00046351"/>
    </source>
</evidence>
<keyword evidence="5" id="KW-0406">Ion transport</keyword>
<keyword evidence="3" id="KW-0187">Copper transport</keyword>
<feature type="domain" description="HMA" evidence="12">
    <location>
        <begin position="4"/>
        <end position="66"/>
    </location>
</feature>
<evidence type="ECO:0000256" key="9">
    <source>
        <dbReference type="ARBA" id="ARBA00040962"/>
    </source>
</evidence>
<evidence type="ECO:0000313" key="13">
    <source>
        <dbReference type="Ensembl" id="ENSMMOP00000000918.1"/>
    </source>
</evidence>
<dbReference type="GO" id="GO:0006825">
    <property type="term" value="P:copper ion transport"/>
    <property type="evidence" value="ECO:0007669"/>
    <property type="project" value="UniProtKB-KW"/>
</dbReference>
<dbReference type="CDD" id="cd00371">
    <property type="entry name" value="HMA"/>
    <property type="match status" value="1"/>
</dbReference>
<dbReference type="OMA" id="MTHTYKF"/>
<dbReference type="GO" id="GO:0046872">
    <property type="term" value="F:metal ion binding"/>
    <property type="evidence" value="ECO:0007669"/>
    <property type="project" value="UniProtKB-KW"/>
</dbReference>
<evidence type="ECO:0000256" key="8">
    <source>
        <dbReference type="ARBA" id="ARBA00038171"/>
    </source>
</evidence>
<dbReference type="SUPFAM" id="SSF55008">
    <property type="entry name" value="HMA, heavy metal-associated domain"/>
    <property type="match status" value="1"/>
</dbReference>
<dbReference type="FunFam" id="3.30.70.100:FF:000008">
    <property type="entry name" value="Copper transport protein ATOX1"/>
    <property type="match status" value="1"/>
</dbReference>
<dbReference type="InterPro" id="IPR051881">
    <property type="entry name" value="Copper_transport_ATOX1-like"/>
</dbReference>
<evidence type="ECO:0000256" key="2">
    <source>
        <dbReference type="ARBA" id="ARBA00022723"/>
    </source>
</evidence>
<accession>A0A3Q3VKY5</accession>
<name>A0A3Q3VKY5_MOLML</name>
<proteinExistence type="inferred from homology"/>
<dbReference type="Ensembl" id="ENSMMOT00000000932.1">
    <property type="protein sequence ID" value="ENSMMOP00000000918.1"/>
    <property type="gene ID" value="ENSMMOG00000000776.1"/>
</dbReference>
<dbReference type="Gene3D" id="3.30.70.100">
    <property type="match status" value="1"/>
</dbReference>
<evidence type="ECO:0000256" key="7">
    <source>
        <dbReference type="ARBA" id="ARBA00037651"/>
    </source>
</evidence>
<evidence type="ECO:0000256" key="6">
    <source>
        <dbReference type="ARBA" id="ARBA00023186"/>
    </source>
</evidence>
<dbReference type="PANTHER" id="PTHR46365">
    <property type="entry name" value="COPPER TRANSPORT PROTEIN ATOX1"/>
    <property type="match status" value="1"/>
</dbReference>
<comment type="function">
    <text evidence="7">Binds and deliver cytosolic copper to the copper ATPase proteins. May be important in cellular antioxidant defense.</text>
</comment>
<keyword evidence="4" id="KW-0186">Copper</keyword>
<comment type="similarity">
    <text evidence="8">Belongs to the ATX1 family.</text>
</comment>
<keyword evidence="6" id="KW-0143">Chaperone</keyword>
<dbReference type="STRING" id="94237.ENSMMOP00000000918"/>
<protein>
    <recommendedName>
        <fullName evidence="9">Copper transport protein ATOX1</fullName>
    </recommendedName>
    <alternativeName>
        <fullName evidence="10">Metal transport protein ATX1</fullName>
    </alternativeName>
</protein>